<dbReference type="CDD" id="cd07984">
    <property type="entry name" value="LPLAT_LABLAT-like"/>
    <property type="match status" value="1"/>
</dbReference>
<evidence type="ECO:0000256" key="5">
    <source>
        <dbReference type="ARBA" id="ARBA00023136"/>
    </source>
</evidence>
<dbReference type="HOGENOM" id="CLU_049421_4_0_7"/>
<evidence type="ECO:0000256" key="6">
    <source>
        <dbReference type="ARBA" id="ARBA00023315"/>
    </source>
</evidence>
<evidence type="ECO:0000256" key="1">
    <source>
        <dbReference type="ARBA" id="ARBA00004533"/>
    </source>
</evidence>
<dbReference type="GO" id="GO:0008913">
    <property type="term" value="F:Kdo2-lipid IVA acyltransferase activity"/>
    <property type="evidence" value="ECO:0007669"/>
    <property type="project" value="UniProtKB-EC"/>
</dbReference>
<keyword evidence="8" id="KW-1185">Reference proteome</keyword>
<dbReference type="OrthoDB" id="9803456at2"/>
<keyword evidence="2" id="KW-1003">Cell membrane</keyword>
<dbReference type="STRING" id="1244531.CIG2463D_1596"/>
<evidence type="ECO:0000256" key="2">
    <source>
        <dbReference type="ARBA" id="ARBA00022475"/>
    </source>
</evidence>
<accession>A0A076FHD1</accession>
<keyword evidence="4 7" id="KW-0808">Transferase</keyword>
<dbReference type="GO" id="GO:0005886">
    <property type="term" value="C:plasma membrane"/>
    <property type="evidence" value="ECO:0007669"/>
    <property type="project" value="UniProtKB-SubCell"/>
</dbReference>
<protein>
    <submittedName>
        <fullName evidence="7">Lipid A biosynthesis lauroyl acyltransferase</fullName>
        <ecNumber evidence="7">2.3.1.241</ecNumber>
    </submittedName>
</protein>
<dbReference type="EMBL" id="CP009043">
    <property type="protein sequence ID" value="AII15229.1"/>
    <property type="molecule type" value="Genomic_DNA"/>
</dbReference>
<sequence length="292" mass="33629">MREKIEYFLVLFVIKLSKIMPSKFIYFLLEKIAILLFYILKSRRNLAITNLKNGLNLSDQEAYKIAKQTFISVSKTACESILIFNDKFDFDKMINDKDIIKQTFQNLSSNKSALIITAHFGNWEALSHYVAKIGYPQLVIAREGNNQLIETKITKPSRQKFGNILAYKHEAMSKMVKQLKNGGLIGLLPDLFAGGANSIVTNFFGNRCRTTKSVASLVLKYQIPVIAIFFKRTQNGTYDPVIRKFDFELTGDKDLDTQNIVQACNDTIESVIRESPDQWFWMHNRWKNEDLD</sequence>
<evidence type="ECO:0000256" key="4">
    <source>
        <dbReference type="ARBA" id="ARBA00022679"/>
    </source>
</evidence>
<proteinExistence type="predicted"/>
<comment type="subcellular location">
    <subcellularLocation>
        <location evidence="1">Cell inner membrane</location>
    </subcellularLocation>
</comment>
<dbReference type="InterPro" id="IPR004960">
    <property type="entry name" value="LipA_acyltrans"/>
</dbReference>
<name>A0A076FHD1_9BACT</name>
<dbReference type="Pfam" id="PF03279">
    <property type="entry name" value="Lip_A_acyltrans"/>
    <property type="match status" value="1"/>
</dbReference>
<dbReference type="AlphaFoldDB" id="A0A076FHD1"/>
<dbReference type="PANTHER" id="PTHR30606:SF10">
    <property type="entry name" value="PHOSPHATIDYLINOSITOL MANNOSIDE ACYLTRANSFERASE"/>
    <property type="match status" value="1"/>
</dbReference>
<reference evidence="8" key="1">
    <citation type="journal article" date="2014" name="Genome Announc.">
        <title>Complete Genome Sequence of Campylobacter iguaniorum Strain 1485ET, Isolated from a Bearded Dragon (Pogona vitticeps).</title>
        <authorList>
            <person name="Gilbert M.J."/>
            <person name="Miller W.G."/>
            <person name="Yee E."/>
            <person name="Kik M."/>
            <person name="Wagenaar J.A."/>
            <person name="Duim B."/>
        </authorList>
    </citation>
    <scope>NUCLEOTIDE SEQUENCE [LARGE SCALE GENOMIC DNA]</scope>
    <source>
        <strain evidence="8">1485E</strain>
    </source>
</reference>
<dbReference type="PIRSF" id="PIRSF026649">
    <property type="entry name" value="MsbB"/>
    <property type="match status" value="1"/>
</dbReference>
<gene>
    <name evidence="7" type="primary">waaM</name>
    <name evidence="7" type="ORF">CIG1485E_1406</name>
</gene>
<keyword evidence="6 7" id="KW-0012">Acyltransferase</keyword>
<dbReference type="EC" id="2.3.1.241" evidence="7"/>
<dbReference type="KEGG" id="caj:CIG1485E_1406"/>
<evidence type="ECO:0000313" key="7">
    <source>
        <dbReference type="EMBL" id="AII15229.1"/>
    </source>
</evidence>
<evidence type="ECO:0000256" key="3">
    <source>
        <dbReference type="ARBA" id="ARBA00022519"/>
    </source>
</evidence>
<keyword evidence="5" id="KW-0472">Membrane</keyword>
<dbReference type="GO" id="GO:0009247">
    <property type="term" value="P:glycolipid biosynthetic process"/>
    <property type="evidence" value="ECO:0007669"/>
    <property type="project" value="UniProtKB-ARBA"/>
</dbReference>
<dbReference type="RefSeq" id="WP_038454939.1">
    <property type="nucleotide sequence ID" value="NZ_CP009043.1"/>
</dbReference>
<dbReference type="eggNOG" id="COG1560">
    <property type="taxonomic scope" value="Bacteria"/>
</dbReference>
<keyword evidence="3" id="KW-0997">Cell inner membrane</keyword>
<evidence type="ECO:0000313" key="8">
    <source>
        <dbReference type="Proteomes" id="UP000028486"/>
    </source>
</evidence>
<organism evidence="7 8">
    <name type="scientific">Campylobacter iguaniorum</name>
    <dbReference type="NCBI Taxonomy" id="1244531"/>
    <lineage>
        <taxon>Bacteria</taxon>
        <taxon>Pseudomonadati</taxon>
        <taxon>Campylobacterota</taxon>
        <taxon>Epsilonproteobacteria</taxon>
        <taxon>Campylobacterales</taxon>
        <taxon>Campylobacteraceae</taxon>
        <taxon>Campylobacter</taxon>
    </lineage>
</organism>
<dbReference type="PANTHER" id="PTHR30606">
    <property type="entry name" value="LIPID A BIOSYNTHESIS LAUROYL ACYLTRANSFERASE"/>
    <property type="match status" value="1"/>
</dbReference>
<dbReference type="Proteomes" id="UP000028486">
    <property type="component" value="Chromosome"/>
</dbReference>